<evidence type="ECO:0000313" key="12">
    <source>
        <dbReference type="EMBL" id="KTB32282.1"/>
    </source>
</evidence>
<evidence type="ECO:0000256" key="5">
    <source>
        <dbReference type="ARBA" id="ARBA00022723"/>
    </source>
</evidence>
<dbReference type="InterPro" id="IPR050364">
    <property type="entry name" value="Cytochrome_P450_fung"/>
</dbReference>
<dbReference type="EMBL" id="LATX01002242">
    <property type="protein sequence ID" value="KTB32282.1"/>
    <property type="molecule type" value="Genomic_DNA"/>
</dbReference>
<protein>
    <recommendedName>
        <fullName evidence="14">Cytochrome P450</fullName>
    </recommendedName>
</protein>
<evidence type="ECO:0000313" key="13">
    <source>
        <dbReference type="Proteomes" id="UP000054988"/>
    </source>
</evidence>
<evidence type="ECO:0000256" key="8">
    <source>
        <dbReference type="ARBA" id="ARBA00023033"/>
    </source>
</evidence>
<comment type="similarity">
    <text evidence="3 10">Belongs to the cytochrome P450 family.</text>
</comment>
<sequence>MSALTSLACVFLLYIALAIAKKILNHSRQAGAFRYPPGPPGSAITGNFFDIPQKKPWLVYAKWAKQYGDIMHLDVLGDHIIMLSTPGIANDLLEKRSRIYSSRSHPETAELAGWGFNITLLAYGDLWRKNRKTYQQHLRPAAVVELRPTMRKCIAIFLKNLLRTPDHFMSHLDLLSCSLALTSMYGVKLDSADDPLLRLAKATTHTLDTVLSPHYQFLASSFPFIRFIPQWVPVFGSTARFISSTRKLCHDLRELPFNQVVKDLESGSDNDGLMARVLRKDTIPAEEFNRIKDMASMILVASADTTLSSLGTFFLAMARNPQYQERAWREINAVVGSSRLPTYEDRKSLPYIEAIYREVMRWHPAVPLGVAHTSSEDDSYGDYDIPQGSAVISNIWAMTHDERVYADPYTFNPERFFDANGRLNNDDTILAFGFGRRVCVGQHFADATMWLTIASVLSCFEISRPKDAKGNEIEIEEKYSDGPGAFRWALMPVINSAPSSGWILTCLNYVPDDVDLLMPVMFSP</sequence>
<dbReference type="CDD" id="cd11065">
    <property type="entry name" value="CYP64-like"/>
    <property type="match status" value="1"/>
</dbReference>
<gene>
    <name evidence="12" type="ORF">WG66_15132</name>
</gene>
<keyword evidence="11" id="KW-0732">Signal</keyword>
<comment type="cofactor">
    <cofactor evidence="1 9">
        <name>heme</name>
        <dbReference type="ChEBI" id="CHEBI:30413"/>
    </cofactor>
</comment>
<evidence type="ECO:0000256" key="3">
    <source>
        <dbReference type="ARBA" id="ARBA00010617"/>
    </source>
</evidence>
<feature type="chain" id="PRO_5006901525" description="Cytochrome P450" evidence="11">
    <location>
        <begin position="21"/>
        <end position="524"/>
    </location>
</feature>
<dbReference type="InterPro" id="IPR017972">
    <property type="entry name" value="Cyt_P450_CS"/>
</dbReference>
<dbReference type="InterPro" id="IPR001128">
    <property type="entry name" value="Cyt_P450"/>
</dbReference>
<evidence type="ECO:0000256" key="4">
    <source>
        <dbReference type="ARBA" id="ARBA00022617"/>
    </source>
</evidence>
<evidence type="ECO:0000256" key="7">
    <source>
        <dbReference type="ARBA" id="ARBA00023004"/>
    </source>
</evidence>
<proteinExistence type="inferred from homology"/>
<name>A0A0W0F7H5_MONRR</name>
<evidence type="ECO:0000256" key="6">
    <source>
        <dbReference type="ARBA" id="ARBA00023002"/>
    </source>
</evidence>
<dbReference type="eggNOG" id="KOG0156">
    <property type="taxonomic scope" value="Eukaryota"/>
</dbReference>
<keyword evidence="5 9" id="KW-0479">Metal-binding</keyword>
<feature type="signal peptide" evidence="11">
    <location>
        <begin position="1"/>
        <end position="20"/>
    </location>
</feature>
<accession>A0A0W0F7H5</accession>
<evidence type="ECO:0000256" key="1">
    <source>
        <dbReference type="ARBA" id="ARBA00001971"/>
    </source>
</evidence>
<dbReference type="InterPro" id="IPR002401">
    <property type="entry name" value="Cyt_P450_E_grp-I"/>
</dbReference>
<comment type="caution">
    <text evidence="12">The sequence shown here is derived from an EMBL/GenBank/DDBJ whole genome shotgun (WGS) entry which is preliminary data.</text>
</comment>
<keyword evidence="8 10" id="KW-0503">Monooxygenase</keyword>
<dbReference type="SUPFAM" id="SSF48264">
    <property type="entry name" value="Cytochrome P450"/>
    <property type="match status" value="1"/>
</dbReference>
<evidence type="ECO:0000256" key="9">
    <source>
        <dbReference type="PIRSR" id="PIRSR602401-1"/>
    </source>
</evidence>
<dbReference type="GO" id="GO:0020037">
    <property type="term" value="F:heme binding"/>
    <property type="evidence" value="ECO:0007669"/>
    <property type="project" value="InterPro"/>
</dbReference>
<dbReference type="InterPro" id="IPR036396">
    <property type="entry name" value="Cyt_P450_sf"/>
</dbReference>
<dbReference type="Gene3D" id="1.10.630.10">
    <property type="entry name" value="Cytochrome P450"/>
    <property type="match status" value="1"/>
</dbReference>
<evidence type="ECO:0000256" key="10">
    <source>
        <dbReference type="RuleBase" id="RU000461"/>
    </source>
</evidence>
<dbReference type="GO" id="GO:0005506">
    <property type="term" value="F:iron ion binding"/>
    <property type="evidence" value="ECO:0007669"/>
    <property type="project" value="InterPro"/>
</dbReference>
<dbReference type="PROSITE" id="PS00086">
    <property type="entry name" value="CYTOCHROME_P450"/>
    <property type="match status" value="1"/>
</dbReference>
<comment type="pathway">
    <text evidence="2">Secondary metabolite biosynthesis.</text>
</comment>
<dbReference type="Proteomes" id="UP000054988">
    <property type="component" value="Unassembled WGS sequence"/>
</dbReference>
<keyword evidence="6 10" id="KW-0560">Oxidoreductase</keyword>
<evidence type="ECO:0000256" key="2">
    <source>
        <dbReference type="ARBA" id="ARBA00005179"/>
    </source>
</evidence>
<feature type="binding site" description="axial binding residue" evidence="9">
    <location>
        <position position="439"/>
    </location>
    <ligand>
        <name>heme</name>
        <dbReference type="ChEBI" id="CHEBI:30413"/>
    </ligand>
    <ligandPart>
        <name>Fe</name>
        <dbReference type="ChEBI" id="CHEBI:18248"/>
    </ligandPart>
</feature>
<keyword evidence="4 9" id="KW-0349">Heme</keyword>
<evidence type="ECO:0000256" key="11">
    <source>
        <dbReference type="SAM" id="SignalP"/>
    </source>
</evidence>
<keyword evidence="7 9" id="KW-0408">Iron</keyword>
<dbReference type="Pfam" id="PF00067">
    <property type="entry name" value="p450"/>
    <property type="match status" value="1"/>
</dbReference>
<reference evidence="12 13" key="1">
    <citation type="submission" date="2015-12" db="EMBL/GenBank/DDBJ databases">
        <title>Draft genome sequence of Moniliophthora roreri, the causal agent of frosty pod rot of cacao.</title>
        <authorList>
            <person name="Aime M.C."/>
            <person name="Diaz-Valderrama J.R."/>
            <person name="Kijpornyongpan T."/>
            <person name="Phillips-Mora W."/>
        </authorList>
    </citation>
    <scope>NUCLEOTIDE SEQUENCE [LARGE SCALE GENOMIC DNA]</scope>
    <source>
        <strain evidence="12 13">MCA 2952</strain>
    </source>
</reference>
<dbReference type="PRINTS" id="PR00463">
    <property type="entry name" value="EP450I"/>
</dbReference>
<organism evidence="12 13">
    <name type="scientific">Moniliophthora roreri</name>
    <name type="common">Frosty pod rot fungus</name>
    <name type="synonym">Monilia roreri</name>
    <dbReference type="NCBI Taxonomy" id="221103"/>
    <lineage>
        <taxon>Eukaryota</taxon>
        <taxon>Fungi</taxon>
        <taxon>Dikarya</taxon>
        <taxon>Basidiomycota</taxon>
        <taxon>Agaricomycotina</taxon>
        <taxon>Agaricomycetes</taxon>
        <taxon>Agaricomycetidae</taxon>
        <taxon>Agaricales</taxon>
        <taxon>Marasmiineae</taxon>
        <taxon>Marasmiaceae</taxon>
        <taxon>Moniliophthora</taxon>
    </lineage>
</organism>
<dbReference type="GO" id="GO:0016705">
    <property type="term" value="F:oxidoreductase activity, acting on paired donors, with incorporation or reduction of molecular oxygen"/>
    <property type="evidence" value="ECO:0007669"/>
    <property type="project" value="InterPro"/>
</dbReference>
<dbReference type="AlphaFoldDB" id="A0A0W0F7H5"/>
<dbReference type="PANTHER" id="PTHR46300:SF7">
    <property type="entry name" value="P450, PUTATIVE (EUROFUNG)-RELATED"/>
    <property type="match status" value="1"/>
</dbReference>
<dbReference type="PRINTS" id="PR00385">
    <property type="entry name" value="P450"/>
</dbReference>
<evidence type="ECO:0008006" key="14">
    <source>
        <dbReference type="Google" id="ProtNLM"/>
    </source>
</evidence>
<dbReference type="GO" id="GO:0004497">
    <property type="term" value="F:monooxygenase activity"/>
    <property type="evidence" value="ECO:0007669"/>
    <property type="project" value="UniProtKB-KW"/>
</dbReference>
<dbReference type="PANTHER" id="PTHR46300">
    <property type="entry name" value="P450, PUTATIVE (EUROFUNG)-RELATED-RELATED"/>
    <property type="match status" value="1"/>
</dbReference>